<accession>A0A6Y1QRQ5</accession>
<dbReference type="Gene3D" id="3.30.160.130">
    <property type="entry name" value="ykff protein like domains"/>
    <property type="match status" value="1"/>
</dbReference>
<dbReference type="InterPro" id="IPR009253">
    <property type="entry name" value="DUF905"/>
</dbReference>
<dbReference type="AlphaFoldDB" id="A0A6Y1QRQ5"/>
<dbReference type="Pfam" id="PF06006">
    <property type="entry name" value="DUF905"/>
    <property type="match status" value="1"/>
</dbReference>
<organism evidence="2">
    <name type="scientific">Salmonella diarizonae</name>
    <dbReference type="NCBI Taxonomy" id="59204"/>
    <lineage>
        <taxon>Bacteria</taxon>
        <taxon>Pseudomonadati</taxon>
        <taxon>Pseudomonadota</taxon>
        <taxon>Gammaproteobacteria</taxon>
        <taxon>Enterobacterales</taxon>
        <taxon>Enterobacteriaceae</taxon>
        <taxon>Salmonella</taxon>
    </lineage>
</organism>
<reference evidence="2" key="2">
    <citation type="submission" date="2019-10" db="EMBL/GenBank/DDBJ databases">
        <authorList>
            <consortium name="NCBI Pathogen Detection Project"/>
        </authorList>
    </citation>
    <scope>NUCLEOTIDE SEQUENCE</scope>
    <source>
        <strain evidence="2">Salmonella enterica</strain>
    </source>
</reference>
<evidence type="ECO:0000313" key="3">
    <source>
        <dbReference type="EMBL" id="HAB6341229.1"/>
    </source>
</evidence>
<reference evidence="2" key="1">
    <citation type="journal article" date="2018" name="Genome Biol.">
        <title>SKESA: strategic k-mer extension for scrupulous assemblies.</title>
        <authorList>
            <person name="Souvorov A."/>
            <person name="Agarwala R."/>
            <person name="Lipman D.J."/>
        </authorList>
    </citation>
    <scope>NUCLEOTIDE SEQUENCE</scope>
    <source>
        <strain evidence="2">Salmonella enterica</strain>
    </source>
</reference>
<protein>
    <submittedName>
        <fullName evidence="2">DUF905 domain-containing protein</fullName>
    </submittedName>
</protein>
<dbReference type="EMBL" id="DAAHJH010000024">
    <property type="protein sequence ID" value="HAB6341229.1"/>
    <property type="molecule type" value="Genomic_DNA"/>
</dbReference>
<comment type="similarity">
    <text evidence="1">Belongs to the UPF0401 family.</text>
</comment>
<evidence type="ECO:0000313" key="2">
    <source>
        <dbReference type="EMBL" id="HAB3965729.1"/>
    </source>
</evidence>
<name>A0A6Y1QRQ5_SALDZ</name>
<dbReference type="InterPro" id="IPR038612">
    <property type="entry name" value="YkfF-like_sf"/>
</dbReference>
<evidence type="ECO:0000256" key="1">
    <source>
        <dbReference type="ARBA" id="ARBA00007059"/>
    </source>
</evidence>
<dbReference type="EMBL" id="DAAGOZ010000024">
    <property type="protein sequence ID" value="HAB3965729.1"/>
    <property type="molecule type" value="Genomic_DNA"/>
</dbReference>
<dbReference type="SUPFAM" id="SSF54786">
    <property type="entry name" value="YcfA/nrd intein domain"/>
    <property type="match status" value="1"/>
</dbReference>
<gene>
    <name evidence="3" type="ORF">GB480_20490</name>
    <name evidence="2" type="ORF">GBX62_17270</name>
</gene>
<comment type="caution">
    <text evidence="2">The sequence shown here is derived from an EMBL/GenBank/DDBJ whole genome shotgun (WGS) entry which is preliminary data.</text>
</comment>
<proteinExistence type="inferred from homology"/>
<sequence>MPELIELPEGPFTRQQAEAVASQYTNVAIEDNQGSHFRLFIRDTDGMLIWRDRNSAPGAGVMLNRYIASDGTRNPSA</sequence>